<organism evidence="1 2">
    <name type="scientific">Pristionchus mayeri</name>
    <dbReference type="NCBI Taxonomy" id="1317129"/>
    <lineage>
        <taxon>Eukaryota</taxon>
        <taxon>Metazoa</taxon>
        <taxon>Ecdysozoa</taxon>
        <taxon>Nematoda</taxon>
        <taxon>Chromadorea</taxon>
        <taxon>Rhabditida</taxon>
        <taxon>Rhabditina</taxon>
        <taxon>Diplogasteromorpha</taxon>
        <taxon>Diplogasteroidea</taxon>
        <taxon>Neodiplogasteridae</taxon>
        <taxon>Pristionchus</taxon>
    </lineage>
</organism>
<name>A0AAN5CTM9_9BILA</name>
<protein>
    <submittedName>
        <fullName evidence="1">Uncharacterized protein</fullName>
    </submittedName>
</protein>
<evidence type="ECO:0000313" key="1">
    <source>
        <dbReference type="EMBL" id="GMR50661.1"/>
    </source>
</evidence>
<dbReference type="AlphaFoldDB" id="A0AAN5CTM9"/>
<keyword evidence="2" id="KW-1185">Reference proteome</keyword>
<gene>
    <name evidence="1" type="ORF">PMAYCL1PPCAC_20856</name>
</gene>
<evidence type="ECO:0000313" key="2">
    <source>
        <dbReference type="Proteomes" id="UP001328107"/>
    </source>
</evidence>
<dbReference type="EMBL" id="BTRK01000004">
    <property type="protein sequence ID" value="GMR50661.1"/>
    <property type="molecule type" value="Genomic_DNA"/>
</dbReference>
<comment type="caution">
    <text evidence="1">The sequence shown here is derived from an EMBL/GenBank/DDBJ whole genome shotgun (WGS) entry which is preliminary data.</text>
</comment>
<accession>A0AAN5CTM9</accession>
<reference evidence="2" key="1">
    <citation type="submission" date="2022-10" db="EMBL/GenBank/DDBJ databases">
        <title>Genome assembly of Pristionchus species.</title>
        <authorList>
            <person name="Yoshida K."/>
            <person name="Sommer R.J."/>
        </authorList>
    </citation>
    <scope>NUCLEOTIDE SEQUENCE [LARGE SCALE GENOMIC DNA]</scope>
    <source>
        <strain evidence="2">RS5460</strain>
    </source>
</reference>
<dbReference type="Proteomes" id="UP001328107">
    <property type="component" value="Unassembled WGS sequence"/>
</dbReference>
<sequence>MTEISRSTTITAQAIHSCGGGCAHHFLASAENEVAVLVFVLSTVTVSGSSAEKATVRWLRSCSTSGVAG</sequence>
<proteinExistence type="predicted"/>